<name>K6XR05_9ALTE</name>
<dbReference type="AlphaFoldDB" id="K6XR05"/>
<gene>
    <name evidence="1" type="ORF">GLIP_1497</name>
</gene>
<dbReference type="EMBL" id="BAEN01000035">
    <property type="protein sequence ID" value="GAC14131.1"/>
    <property type="molecule type" value="Genomic_DNA"/>
</dbReference>
<accession>K6XR05</accession>
<reference evidence="1 2" key="1">
    <citation type="journal article" date="2017" name="Antonie Van Leeuwenhoek">
        <title>Rhizobium rhizosphaerae sp. nov., a novel species isolated from rice rhizosphere.</title>
        <authorList>
            <person name="Zhao J.J."/>
            <person name="Zhang J."/>
            <person name="Zhang R.J."/>
            <person name="Zhang C.W."/>
            <person name="Yin H.Q."/>
            <person name="Zhang X.X."/>
        </authorList>
    </citation>
    <scope>NUCLEOTIDE SEQUENCE [LARGE SCALE GENOMIC DNA]</scope>
    <source>
        <strain evidence="1 2">E3</strain>
    </source>
</reference>
<protein>
    <submittedName>
        <fullName evidence="1">Uncharacterized protein</fullName>
    </submittedName>
</protein>
<proteinExistence type="predicted"/>
<organism evidence="1 2">
    <name type="scientific">Aliiglaciecola lipolytica E3</name>
    <dbReference type="NCBI Taxonomy" id="1127673"/>
    <lineage>
        <taxon>Bacteria</taxon>
        <taxon>Pseudomonadati</taxon>
        <taxon>Pseudomonadota</taxon>
        <taxon>Gammaproteobacteria</taxon>
        <taxon>Alteromonadales</taxon>
        <taxon>Alteromonadaceae</taxon>
        <taxon>Aliiglaciecola</taxon>
    </lineage>
</organism>
<dbReference type="Proteomes" id="UP000006334">
    <property type="component" value="Unassembled WGS sequence"/>
</dbReference>
<evidence type="ECO:0000313" key="1">
    <source>
        <dbReference type="EMBL" id="GAC14131.1"/>
    </source>
</evidence>
<comment type="caution">
    <text evidence="1">The sequence shown here is derived from an EMBL/GenBank/DDBJ whole genome shotgun (WGS) entry which is preliminary data.</text>
</comment>
<keyword evidence="2" id="KW-1185">Reference proteome</keyword>
<sequence length="133" mass="15224">MTAKKQFGETGKAKEMNLGRLAKEVDNRMGQYGFPNKLFDIFEQNKTVFNSLTHGGLVLLNNTFDGQYVTNSFSKEDVLRQCYFQLLMSASSTSSLLNAFKNFDEAEKIIFKFNPIHDTLRETIELQETFTSN</sequence>
<evidence type="ECO:0000313" key="2">
    <source>
        <dbReference type="Proteomes" id="UP000006334"/>
    </source>
</evidence>